<dbReference type="GO" id="GO:0008395">
    <property type="term" value="F:steroid hydroxylase activity"/>
    <property type="evidence" value="ECO:0007669"/>
    <property type="project" value="TreeGrafter"/>
</dbReference>
<dbReference type="PANTHER" id="PTHR46696:SF4">
    <property type="entry name" value="BIOTIN BIOSYNTHESIS CYTOCHROME P450"/>
    <property type="match status" value="1"/>
</dbReference>
<name>A0A857KPN2_9ACTN</name>
<dbReference type="GO" id="GO:0005506">
    <property type="term" value="F:iron ion binding"/>
    <property type="evidence" value="ECO:0007669"/>
    <property type="project" value="InterPro"/>
</dbReference>
<evidence type="ECO:0000256" key="7">
    <source>
        <dbReference type="ARBA" id="ARBA00023033"/>
    </source>
</evidence>
<gene>
    <name evidence="8" type="ORF">GII30_20155</name>
</gene>
<dbReference type="GO" id="GO:0036199">
    <property type="term" value="F:cholest-4-en-3-one 26-monooxygenase activity"/>
    <property type="evidence" value="ECO:0007669"/>
    <property type="project" value="TreeGrafter"/>
</dbReference>
<keyword evidence="4" id="KW-0479">Metal-binding</keyword>
<evidence type="ECO:0000256" key="3">
    <source>
        <dbReference type="ARBA" id="ARBA00022617"/>
    </source>
</evidence>
<keyword evidence="3" id="KW-0349">Heme</keyword>
<evidence type="ECO:0000256" key="1">
    <source>
        <dbReference type="ARBA" id="ARBA00001971"/>
    </source>
</evidence>
<keyword evidence="6" id="KW-0408">Iron</keyword>
<dbReference type="GO" id="GO:0006707">
    <property type="term" value="P:cholesterol catabolic process"/>
    <property type="evidence" value="ECO:0007669"/>
    <property type="project" value="TreeGrafter"/>
</dbReference>
<dbReference type="InterPro" id="IPR002397">
    <property type="entry name" value="Cyt_P450_B"/>
</dbReference>
<dbReference type="CDD" id="cd11033">
    <property type="entry name" value="CYP142-like"/>
    <property type="match status" value="1"/>
</dbReference>
<dbReference type="InterPro" id="IPR036396">
    <property type="entry name" value="Cyt_P450_sf"/>
</dbReference>
<dbReference type="EMBL" id="CP045810">
    <property type="protein sequence ID" value="QHN41168.1"/>
    <property type="molecule type" value="Genomic_DNA"/>
</dbReference>
<dbReference type="PANTHER" id="PTHR46696">
    <property type="entry name" value="P450, PUTATIVE (EUROFUNG)-RELATED"/>
    <property type="match status" value="1"/>
</dbReference>
<dbReference type="Pfam" id="PF00067">
    <property type="entry name" value="p450"/>
    <property type="match status" value="1"/>
</dbReference>
<dbReference type="PRINTS" id="PR00359">
    <property type="entry name" value="BP450"/>
</dbReference>
<dbReference type="FunFam" id="1.10.630.10:FF:000018">
    <property type="entry name" value="Cytochrome P450 monooxygenase"/>
    <property type="match status" value="1"/>
</dbReference>
<dbReference type="Gene3D" id="1.10.630.10">
    <property type="entry name" value="Cytochrome P450"/>
    <property type="match status" value="1"/>
</dbReference>
<evidence type="ECO:0000256" key="4">
    <source>
        <dbReference type="ARBA" id="ARBA00022723"/>
    </source>
</evidence>
<evidence type="ECO:0000313" key="8">
    <source>
        <dbReference type="EMBL" id="QHN41168.1"/>
    </source>
</evidence>
<organism evidence="8">
    <name type="scientific">Gordonia amarae</name>
    <dbReference type="NCBI Taxonomy" id="36821"/>
    <lineage>
        <taxon>Bacteria</taxon>
        <taxon>Bacillati</taxon>
        <taxon>Actinomycetota</taxon>
        <taxon>Actinomycetes</taxon>
        <taxon>Mycobacteriales</taxon>
        <taxon>Gordoniaceae</taxon>
        <taxon>Gordonia</taxon>
    </lineage>
</organism>
<evidence type="ECO:0000256" key="6">
    <source>
        <dbReference type="ARBA" id="ARBA00023004"/>
    </source>
</evidence>
<dbReference type="RefSeq" id="WP_005184708.1">
    <property type="nucleotide sequence ID" value="NZ_CP045804.1"/>
</dbReference>
<dbReference type="InterPro" id="IPR001128">
    <property type="entry name" value="Cyt_P450"/>
</dbReference>
<protein>
    <submittedName>
        <fullName evidence="8">Cytochrome P450</fullName>
    </submittedName>
</protein>
<accession>A0A857KPN2</accession>
<dbReference type="SUPFAM" id="SSF48264">
    <property type="entry name" value="Cytochrome P450"/>
    <property type="match status" value="1"/>
</dbReference>
<keyword evidence="7" id="KW-0503">Monooxygenase</keyword>
<evidence type="ECO:0000256" key="5">
    <source>
        <dbReference type="ARBA" id="ARBA00023002"/>
    </source>
</evidence>
<dbReference type="AlphaFoldDB" id="A0A857KPN2"/>
<comment type="similarity">
    <text evidence="2">Belongs to the cytochrome P450 family.</text>
</comment>
<proteinExistence type="inferred from homology"/>
<dbReference type="GO" id="GO:0020037">
    <property type="term" value="F:heme binding"/>
    <property type="evidence" value="ECO:0007669"/>
    <property type="project" value="InterPro"/>
</dbReference>
<keyword evidence="5" id="KW-0560">Oxidoreductase</keyword>
<sequence length="423" mass="46838">MTNTEAPARPYSTVDISSHSFWEKSFAEREQTFAQLRAGDGLTWHEPTEALFPHEETGFWAVTRNADIRYVSAHADEFCSGRGVTLDAMPVEIQKATTFFLTMDAPEHTRYRRLISMAFTPKQVRKIEEQIKANAARIVDELLAALDGGQPVDFMEVVAKKLPMQTVSEMIGLPKDQHETVAAAAEAVFGTSDDEVGGNLEEKAVFLMMQLGVLTNAGVELAKDRRVNPQDDLMTNIVQAEVDGHSLTDEEVGAFMVLLASAGNDTTKQTTAHAFKALLDHPDQLAWLREDVDGRIGGAVDEFVRWGTPVMQFTRTATRDTELAGTTISEGDKVAIFYCSGNFDAETFDNPGVFNLDRFPNQHVGFGGGGPHHCLGKQLAVLELKHLFAELVTRIPDVEFVGDVDYIYSDFTHGIKHMTIRKR</sequence>
<reference evidence="8" key="1">
    <citation type="journal article" date="2021" name="Nat. Microbiol.">
        <title>Cocultivation of an ultrasmall environmental parasitic bacterium with lytic ability against bacteria associated with wastewater foams.</title>
        <authorList>
            <person name="Batinovic S."/>
            <person name="Rose J.J.A."/>
            <person name="Ratcliffe J."/>
            <person name="Seviour R.J."/>
            <person name="Petrovski S."/>
        </authorList>
    </citation>
    <scope>NUCLEOTIDE SEQUENCE</scope>
    <source>
        <strain evidence="8">CON44</strain>
    </source>
</reference>
<comment type="cofactor">
    <cofactor evidence="1">
        <name>heme</name>
        <dbReference type="ChEBI" id="CHEBI:30413"/>
    </cofactor>
</comment>
<evidence type="ECO:0000256" key="2">
    <source>
        <dbReference type="ARBA" id="ARBA00010617"/>
    </source>
</evidence>